<gene>
    <name evidence="2" type="ORF">KIN20_022704</name>
</gene>
<evidence type="ECO:0000313" key="2">
    <source>
        <dbReference type="EMBL" id="KAJ1362966.1"/>
    </source>
</evidence>
<organism evidence="2 3">
    <name type="scientific">Parelaphostrongylus tenuis</name>
    <name type="common">Meningeal worm</name>
    <dbReference type="NCBI Taxonomy" id="148309"/>
    <lineage>
        <taxon>Eukaryota</taxon>
        <taxon>Metazoa</taxon>
        <taxon>Ecdysozoa</taxon>
        <taxon>Nematoda</taxon>
        <taxon>Chromadorea</taxon>
        <taxon>Rhabditida</taxon>
        <taxon>Rhabditina</taxon>
        <taxon>Rhabditomorpha</taxon>
        <taxon>Strongyloidea</taxon>
        <taxon>Metastrongylidae</taxon>
        <taxon>Parelaphostrongylus</taxon>
    </lineage>
</organism>
<feature type="region of interest" description="Disordered" evidence="1">
    <location>
        <begin position="575"/>
        <end position="601"/>
    </location>
</feature>
<accession>A0AAD5QWY7</accession>
<reference evidence="2" key="1">
    <citation type="submission" date="2021-06" db="EMBL/GenBank/DDBJ databases">
        <title>Parelaphostrongylus tenuis whole genome reference sequence.</title>
        <authorList>
            <person name="Garwood T.J."/>
            <person name="Larsen P.A."/>
            <person name="Fountain-Jones N.M."/>
            <person name="Garbe J.R."/>
            <person name="Macchietto M.G."/>
            <person name="Kania S.A."/>
            <person name="Gerhold R.W."/>
            <person name="Richards J.E."/>
            <person name="Wolf T.M."/>
        </authorList>
    </citation>
    <scope>NUCLEOTIDE SEQUENCE</scope>
    <source>
        <strain evidence="2">MNPRO001-30</strain>
        <tissue evidence="2">Meninges</tissue>
    </source>
</reference>
<evidence type="ECO:0000313" key="3">
    <source>
        <dbReference type="Proteomes" id="UP001196413"/>
    </source>
</evidence>
<dbReference type="AlphaFoldDB" id="A0AAD5QWY7"/>
<proteinExistence type="predicted"/>
<comment type="caution">
    <text evidence="2">The sequence shown here is derived from an EMBL/GenBank/DDBJ whole genome shotgun (WGS) entry which is preliminary data.</text>
</comment>
<keyword evidence="3" id="KW-1185">Reference proteome</keyword>
<dbReference type="EMBL" id="JAHQIW010004571">
    <property type="protein sequence ID" value="KAJ1362966.1"/>
    <property type="molecule type" value="Genomic_DNA"/>
</dbReference>
<name>A0AAD5QWY7_PARTN</name>
<evidence type="ECO:0000256" key="1">
    <source>
        <dbReference type="SAM" id="MobiDB-lite"/>
    </source>
</evidence>
<protein>
    <submittedName>
        <fullName evidence="2">Uncharacterized protein</fullName>
    </submittedName>
</protein>
<sequence length="601" mass="66682">MDKVKHLESTDAPIESIELTQEELDHINRITMMAMELEGDFKTHTLSEADSDKEHGRVFASEEVPIQLIDKDLDKSSEVTEVRDNNNVKQFKSTIDNAPMNSMGLTQEEIDHINRINMMAMQEEGDYGAHTFSYGVSDKKHSEVFAPEKVTAQIVANEERDIDNLKQSESTVAQVSMSSMELTQEEIDHINKIAMMALQEEGDYATHALRYASSEEKRGGVFAPEEMPIQIIGKDLDQSTKETQVKDIDDIGQSVSTVGDVPMDSMGLTQEEIDHINRINMMAMQEEGDYGTGTLPYAISGEKHGEVFAPEKASAQIVASDLDQSIRVTKGKDIDEIRQSKSTVAHASMDSMELTQEEIDHIDRIAVMAMQEEVGYGTTLKSSTVTRRDVDHIGYDRLLTWSDGKYPAHKSAIENTNIDGVLEEPPQIDENVLTSVLISNEPIELSKDSLYSVNVSTEQSDMFGDFEKETRQKHLDDSEMIVEPTENELDYIAKISEDVHDVGKSQGECEATVLPIKLEEHEVHSTELSPTDGVEAAMDDSRGEAYGGETSDRFEFGSIPGMINAANISELCDEQPYTVEESVTDETENLSASPAGENDSA</sequence>
<dbReference type="Proteomes" id="UP001196413">
    <property type="component" value="Unassembled WGS sequence"/>
</dbReference>